<organism evidence="2 3">
    <name type="scientific">Acanthaster planci</name>
    <name type="common">Crown-of-thorns starfish</name>
    <dbReference type="NCBI Taxonomy" id="133434"/>
    <lineage>
        <taxon>Eukaryota</taxon>
        <taxon>Metazoa</taxon>
        <taxon>Echinodermata</taxon>
        <taxon>Eleutherozoa</taxon>
        <taxon>Asterozoa</taxon>
        <taxon>Asteroidea</taxon>
        <taxon>Valvatacea</taxon>
        <taxon>Valvatida</taxon>
        <taxon>Acanthasteridae</taxon>
        <taxon>Acanthaster</taxon>
    </lineage>
</organism>
<dbReference type="Proteomes" id="UP000694845">
    <property type="component" value="Unplaced"/>
</dbReference>
<name>A0A8B7YAX2_ACAPL</name>
<dbReference type="InterPro" id="IPR009057">
    <property type="entry name" value="Homeodomain-like_sf"/>
</dbReference>
<dbReference type="KEGG" id="aplc:110979129"/>
<evidence type="ECO:0000313" key="3">
    <source>
        <dbReference type="RefSeq" id="XP_022090373.1"/>
    </source>
</evidence>
<dbReference type="AlphaFoldDB" id="A0A8B7YAX2"/>
<dbReference type="OrthoDB" id="10046820at2759"/>
<accession>A0A8B7YAX2</accession>
<reference evidence="3" key="1">
    <citation type="submission" date="2025-08" db="UniProtKB">
        <authorList>
            <consortium name="RefSeq"/>
        </authorList>
    </citation>
    <scope>IDENTIFICATION</scope>
</reference>
<dbReference type="OMA" id="PELQRKW"/>
<dbReference type="GeneID" id="110979129"/>
<protein>
    <submittedName>
        <fullName evidence="3">Uncharacterized protein LOC110979129</fullName>
    </submittedName>
</protein>
<keyword evidence="2" id="KW-1185">Reference proteome</keyword>
<dbReference type="RefSeq" id="XP_022090373.1">
    <property type="nucleotide sequence ID" value="XM_022234681.1"/>
</dbReference>
<sequence>MAELRRYRQTLELDRNRLIDAFEDVDADYPQVAETLVIKHSTARSVFAVYLRDGRRNKLPKGGPQNEKIDEGTKDALLRYVDDNPLLTVRQLNDHLRTNLPDKPVRGHHAVPSPELQRKWHTQLSRRE</sequence>
<proteinExistence type="predicted"/>
<evidence type="ECO:0000256" key="1">
    <source>
        <dbReference type="SAM" id="MobiDB-lite"/>
    </source>
</evidence>
<dbReference type="SUPFAM" id="SSF46689">
    <property type="entry name" value="Homeodomain-like"/>
    <property type="match status" value="1"/>
</dbReference>
<gene>
    <name evidence="3" type="primary">LOC110979129</name>
</gene>
<feature type="region of interest" description="Disordered" evidence="1">
    <location>
        <begin position="98"/>
        <end position="128"/>
    </location>
</feature>
<evidence type="ECO:0000313" key="2">
    <source>
        <dbReference type="Proteomes" id="UP000694845"/>
    </source>
</evidence>